<gene>
    <name evidence="1" type="ORF">A3C87_02565</name>
</gene>
<protein>
    <submittedName>
        <fullName evidence="1">Uncharacterized protein</fullName>
    </submittedName>
</protein>
<proteinExistence type="predicted"/>
<accession>A0A1F6DLH4</accession>
<name>A0A1F6DLH4_9BACT</name>
<evidence type="ECO:0000313" key="2">
    <source>
        <dbReference type="Proteomes" id="UP000176511"/>
    </source>
</evidence>
<sequence>MSQLHDFSDPKTFAEDSDYWRTFYERDPAGADLARMQLLRTKINERYGNTEKSVDFYLKLHGRMQEVNAARTPEGRIAIAAQHLQDDVAVLNEAWKRLQCMVS</sequence>
<dbReference type="EMBL" id="MFLE01000008">
    <property type="protein sequence ID" value="OGG62269.1"/>
    <property type="molecule type" value="Genomic_DNA"/>
</dbReference>
<evidence type="ECO:0000313" key="1">
    <source>
        <dbReference type="EMBL" id="OGG62269.1"/>
    </source>
</evidence>
<organism evidence="1 2">
    <name type="scientific">Candidatus Kaiserbacteria bacterium RIFCSPHIGHO2_02_FULL_49_34</name>
    <dbReference type="NCBI Taxonomy" id="1798491"/>
    <lineage>
        <taxon>Bacteria</taxon>
        <taxon>Candidatus Kaiseribacteriota</taxon>
    </lineage>
</organism>
<dbReference type="AlphaFoldDB" id="A0A1F6DLH4"/>
<reference evidence="1 2" key="1">
    <citation type="journal article" date="2016" name="Nat. Commun.">
        <title>Thousands of microbial genomes shed light on interconnected biogeochemical processes in an aquifer system.</title>
        <authorList>
            <person name="Anantharaman K."/>
            <person name="Brown C.T."/>
            <person name="Hug L.A."/>
            <person name="Sharon I."/>
            <person name="Castelle C.J."/>
            <person name="Probst A.J."/>
            <person name="Thomas B.C."/>
            <person name="Singh A."/>
            <person name="Wilkins M.J."/>
            <person name="Karaoz U."/>
            <person name="Brodie E.L."/>
            <person name="Williams K.H."/>
            <person name="Hubbard S.S."/>
            <person name="Banfield J.F."/>
        </authorList>
    </citation>
    <scope>NUCLEOTIDE SEQUENCE [LARGE SCALE GENOMIC DNA]</scope>
</reference>
<dbReference type="STRING" id="1798491.A3C87_02565"/>
<dbReference type="Proteomes" id="UP000176511">
    <property type="component" value="Unassembled WGS sequence"/>
</dbReference>
<comment type="caution">
    <text evidence="1">The sequence shown here is derived from an EMBL/GenBank/DDBJ whole genome shotgun (WGS) entry which is preliminary data.</text>
</comment>